<dbReference type="SMART" id="SM01019">
    <property type="entry name" value="B3"/>
    <property type="match status" value="1"/>
</dbReference>
<dbReference type="AlphaFoldDB" id="A0A7J0ET26"/>
<reference evidence="8 9" key="1">
    <citation type="submission" date="2019-07" db="EMBL/GenBank/DDBJ databases">
        <title>De Novo Assembly of kiwifruit Actinidia rufa.</title>
        <authorList>
            <person name="Sugita-Konishi S."/>
            <person name="Sato K."/>
            <person name="Mori E."/>
            <person name="Abe Y."/>
            <person name="Kisaki G."/>
            <person name="Hamano K."/>
            <person name="Suezawa K."/>
            <person name="Otani M."/>
            <person name="Fukuda T."/>
            <person name="Manabe T."/>
            <person name="Gomi K."/>
            <person name="Tabuchi M."/>
            <person name="Akimitsu K."/>
            <person name="Kataoka I."/>
        </authorList>
    </citation>
    <scope>NUCLEOTIDE SEQUENCE [LARGE SCALE GENOMIC DNA]</scope>
    <source>
        <strain evidence="9">cv. Fuchu</strain>
    </source>
</reference>
<name>A0A7J0ET26_9ERIC</name>
<comment type="caution">
    <text evidence="8">The sequence shown here is derived from an EMBL/GenBank/DDBJ whole genome shotgun (WGS) entry which is preliminary data.</text>
</comment>
<dbReference type="InterPro" id="IPR044837">
    <property type="entry name" value="REM16-like"/>
</dbReference>
<dbReference type="PROSITE" id="PS50863">
    <property type="entry name" value="B3"/>
    <property type="match status" value="1"/>
</dbReference>
<gene>
    <name evidence="8" type="ORF">Acr_06g0015840</name>
</gene>
<protein>
    <submittedName>
        <fullName evidence="8">AP2/B3-like transcriptional factor family protein</fullName>
    </submittedName>
</protein>
<dbReference type="PANTHER" id="PTHR31391:SF106">
    <property type="entry name" value="B3 DOMAIN-CONTAINING PROTEIN OS01G0723500"/>
    <property type="match status" value="1"/>
</dbReference>
<feature type="domain" description="TF-B3" evidence="7">
    <location>
        <begin position="249"/>
        <end position="344"/>
    </location>
</feature>
<dbReference type="GO" id="GO:0005634">
    <property type="term" value="C:nucleus"/>
    <property type="evidence" value="ECO:0007669"/>
    <property type="project" value="UniProtKB-SubCell"/>
</dbReference>
<evidence type="ECO:0000313" key="8">
    <source>
        <dbReference type="EMBL" id="GFY89644.1"/>
    </source>
</evidence>
<dbReference type="Gene3D" id="2.40.330.10">
    <property type="entry name" value="DNA-binding pseudobarrel domain"/>
    <property type="match status" value="2"/>
</dbReference>
<comment type="subcellular location">
    <subcellularLocation>
        <location evidence="1">Nucleus</location>
    </subcellularLocation>
</comment>
<dbReference type="GO" id="GO:0003677">
    <property type="term" value="F:DNA binding"/>
    <property type="evidence" value="ECO:0007669"/>
    <property type="project" value="UniProtKB-KW"/>
</dbReference>
<organism evidence="8 9">
    <name type="scientific">Actinidia rufa</name>
    <dbReference type="NCBI Taxonomy" id="165716"/>
    <lineage>
        <taxon>Eukaryota</taxon>
        <taxon>Viridiplantae</taxon>
        <taxon>Streptophyta</taxon>
        <taxon>Embryophyta</taxon>
        <taxon>Tracheophyta</taxon>
        <taxon>Spermatophyta</taxon>
        <taxon>Magnoliopsida</taxon>
        <taxon>eudicotyledons</taxon>
        <taxon>Gunneridae</taxon>
        <taxon>Pentapetalae</taxon>
        <taxon>asterids</taxon>
        <taxon>Ericales</taxon>
        <taxon>Actinidiaceae</taxon>
        <taxon>Actinidia</taxon>
    </lineage>
</organism>
<evidence type="ECO:0000256" key="6">
    <source>
        <dbReference type="SAM" id="MobiDB-lite"/>
    </source>
</evidence>
<keyword evidence="9" id="KW-1185">Reference proteome</keyword>
<dbReference type="InterPro" id="IPR003340">
    <property type="entry name" value="B3_DNA-bd"/>
</dbReference>
<keyword evidence="3" id="KW-0238">DNA-binding</keyword>
<dbReference type="InterPro" id="IPR015300">
    <property type="entry name" value="DNA-bd_pseudobarrel_sf"/>
</dbReference>
<dbReference type="Pfam" id="PF02362">
    <property type="entry name" value="B3"/>
    <property type="match status" value="1"/>
</dbReference>
<evidence type="ECO:0000256" key="5">
    <source>
        <dbReference type="ARBA" id="ARBA00023242"/>
    </source>
</evidence>
<proteinExistence type="predicted"/>
<accession>A0A7J0ET26</accession>
<dbReference type="Proteomes" id="UP000585474">
    <property type="component" value="Unassembled WGS sequence"/>
</dbReference>
<evidence type="ECO:0000313" key="9">
    <source>
        <dbReference type="Proteomes" id="UP000585474"/>
    </source>
</evidence>
<dbReference type="CDD" id="cd10017">
    <property type="entry name" value="B3_DNA"/>
    <property type="match status" value="2"/>
</dbReference>
<sequence>MKTMGKKGEVAGVDGRRPSSPANMPPIFYRMIVSSVIHDKKLRIPGKFVKKLGNELPAVATLTTPNGCVWQVGLKKMDDKCQILYKKEAEDDEVEILENKVLDESVDQQKLGEGCNASYVQSTGRNFNGIELKSSRYAANGANLRVGSVLSVERSTRDVGIQCGNSELKTSAYETRLHYLSQIPKISRKRNRGIGDESRVSAKHETESRAPGSETSCGTFLRRWRVVKPEEKERVLNESKMFQSQNPFCRVIMRHSYVYKGIGLHMPSSFAEKYLGGVLGFIALQVPNGEKWPVRCMWSNGSAKLSKGWPEFVRDNMLDEGDVCVFELIKMGEIVLKVTIFHVVEDADPVNQIPTKNLFQVGQLGNGYDLNG</sequence>
<dbReference type="SUPFAM" id="SSF101936">
    <property type="entry name" value="DNA-binding pseudobarrel domain"/>
    <property type="match status" value="2"/>
</dbReference>
<evidence type="ECO:0000256" key="4">
    <source>
        <dbReference type="ARBA" id="ARBA00023163"/>
    </source>
</evidence>
<evidence type="ECO:0000256" key="3">
    <source>
        <dbReference type="ARBA" id="ARBA00023125"/>
    </source>
</evidence>
<feature type="region of interest" description="Disordered" evidence="6">
    <location>
        <begin position="188"/>
        <end position="216"/>
    </location>
</feature>
<evidence type="ECO:0000256" key="1">
    <source>
        <dbReference type="ARBA" id="ARBA00004123"/>
    </source>
</evidence>
<keyword evidence="4" id="KW-0804">Transcription</keyword>
<feature type="compositionally biased region" description="Basic and acidic residues" evidence="6">
    <location>
        <begin position="193"/>
        <end position="208"/>
    </location>
</feature>
<dbReference type="OrthoDB" id="623918at2759"/>
<dbReference type="EMBL" id="BJWL01000006">
    <property type="protein sequence ID" value="GFY89644.1"/>
    <property type="molecule type" value="Genomic_DNA"/>
</dbReference>
<evidence type="ECO:0000256" key="2">
    <source>
        <dbReference type="ARBA" id="ARBA00023015"/>
    </source>
</evidence>
<dbReference type="PANTHER" id="PTHR31391">
    <property type="entry name" value="B3 DOMAIN-CONTAINING PROTEIN OS11G0197600-RELATED"/>
    <property type="match status" value="1"/>
</dbReference>
<keyword evidence="5" id="KW-0539">Nucleus</keyword>
<evidence type="ECO:0000259" key="7">
    <source>
        <dbReference type="PROSITE" id="PS50863"/>
    </source>
</evidence>
<keyword evidence="2" id="KW-0805">Transcription regulation</keyword>